<protein>
    <submittedName>
        <fullName evidence="2">Uncharacterized protein</fullName>
    </submittedName>
</protein>
<organism evidence="2 3">
    <name type="scientific">Haematococcus lacustris</name>
    <name type="common">Green alga</name>
    <name type="synonym">Haematococcus pluvialis</name>
    <dbReference type="NCBI Taxonomy" id="44745"/>
    <lineage>
        <taxon>Eukaryota</taxon>
        <taxon>Viridiplantae</taxon>
        <taxon>Chlorophyta</taxon>
        <taxon>core chlorophytes</taxon>
        <taxon>Chlorophyceae</taxon>
        <taxon>CS clade</taxon>
        <taxon>Chlamydomonadales</taxon>
        <taxon>Haematococcaceae</taxon>
        <taxon>Haematococcus</taxon>
    </lineage>
</organism>
<dbReference type="Proteomes" id="UP000485058">
    <property type="component" value="Unassembled WGS sequence"/>
</dbReference>
<comment type="caution">
    <text evidence="2">The sequence shown here is derived from an EMBL/GenBank/DDBJ whole genome shotgun (WGS) entry which is preliminary data.</text>
</comment>
<feature type="compositionally biased region" description="Gly residues" evidence="1">
    <location>
        <begin position="93"/>
        <end position="103"/>
    </location>
</feature>
<reference evidence="2 3" key="1">
    <citation type="submission" date="2020-02" db="EMBL/GenBank/DDBJ databases">
        <title>Draft genome sequence of Haematococcus lacustris strain NIES-144.</title>
        <authorList>
            <person name="Morimoto D."/>
            <person name="Nakagawa S."/>
            <person name="Yoshida T."/>
            <person name="Sawayama S."/>
        </authorList>
    </citation>
    <scope>NUCLEOTIDE SEQUENCE [LARGE SCALE GENOMIC DNA]</scope>
    <source>
        <strain evidence="2 3">NIES-144</strain>
    </source>
</reference>
<sequence length="119" mass="12656">MAELSMKRHQRAQQLVVVFGTAGIGTGGGCGDDAVLLACCKVVCCSRGTDQRRGRVVLVDEQRTAVNGQQPCEEQLDHERPSRPADWKPPAGQGSGNGVGGRRPYGTDNFNQTPFCSGP</sequence>
<dbReference type="EMBL" id="BLLF01000292">
    <property type="protein sequence ID" value="GFH10163.1"/>
    <property type="molecule type" value="Genomic_DNA"/>
</dbReference>
<feature type="compositionally biased region" description="Polar residues" evidence="1">
    <location>
        <begin position="108"/>
        <end position="119"/>
    </location>
</feature>
<proteinExistence type="predicted"/>
<evidence type="ECO:0000313" key="3">
    <source>
        <dbReference type="Proteomes" id="UP000485058"/>
    </source>
</evidence>
<accession>A0A699YJ83</accession>
<dbReference type="AlphaFoldDB" id="A0A699YJ83"/>
<name>A0A699YJ83_HAELA</name>
<keyword evidence="3" id="KW-1185">Reference proteome</keyword>
<dbReference type="PROSITE" id="PS51257">
    <property type="entry name" value="PROKAR_LIPOPROTEIN"/>
    <property type="match status" value="1"/>
</dbReference>
<gene>
    <name evidence="2" type="ORF">HaLaN_05430</name>
</gene>
<feature type="region of interest" description="Disordered" evidence="1">
    <location>
        <begin position="68"/>
        <end position="119"/>
    </location>
</feature>
<evidence type="ECO:0000313" key="2">
    <source>
        <dbReference type="EMBL" id="GFH10163.1"/>
    </source>
</evidence>
<feature type="compositionally biased region" description="Basic and acidic residues" evidence="1">
    <location>
        <begin position="75"/>
        <end position="86"/>
    </location>
</feature>
<evidence type="ECO:0000256" key="1">
    <source>
        <dbReference type="SAM" id="MobiDB-lite"/>
    </source>
</evidence>